<evidence type="ECO:0000256" key="6">
    <source>
        <dbReference type="PROSITE-ProRule" id="PRU00023"/>
    </source>
</evidence>
<keyword evidence="4" id="KW-0862">Zinc</keyword>
<evidence type="ECO:0000256" key="4">
    <source>
        <dbReference type="ARBA" id="ARBA00022833"/>
    </source>
</evidence>
<feature type="repeat" description="ANK" evidence="6">
    <location>
        <begin position="233"/>
        <end position="265"/>
    </location>
</feature>
<keyword evidence="1" id="KW-0479">Metal-binding</keyword>
<dbReference type="InterPro" id="IPR002110">
    <property type="entry name" value="Ankyrin_rpt"/>
</dbReference>
<dbReference type="Pfam" id="PF13920">
    <property type="entry name" value="zf-C3HC4_3"/>
    <property type="match status" value="1"/>
</dbReference>
<feature type="compositionally biased region" description="Acidic residues" evidence="8">
    <location>
        <begin position="381"/>
        <end position="391"/>
    </location>
</feature>
<keyword evidence="3 7" id="KW-0863">Zinc-finger</keyword>
<dbReference type="InterPro" id="IPR017907">
    <property type="entry name" value="Znf_RING_CS"/>
</dbReference>
<dbReference type="Pfam" id="PF12796">
    <property type="entry name" value="Ank_2"/>
    <property type="match status" value="1"/>
</dbReference>
<feature type="region of interest" description="Disordered" evidence="8">
    <location>
        <begin position="357"/>
        <end position="455"/>
    </location>
</feature>
<dbReference type="GO" id="GO:0008270">
    <property type="term" value="F:zinc ion binding"/>
    <property type="evidence" value="ECO:0007669"/>
    <property type="project" value="UniProtKB-KW"/>
</dbReference>
<feature type="compositionally biased region" description="Basic and acidic residues" evidence="8">
    <location>
        <begin position="365"/>
        <end position="375"/>
    </location>
</feature>
<dbReference type="PROSITE" id="PS50297">
    <property type="entry name" value="ANK_REP_REGION"/>
    <property type="match status" value="1"/>
</dbReference>
<evidence type="ECO:0000256" key="8">
    <source>
        <dbReference type="SAM" id="MobiDB-lite"/>
    </source>
</evidence>
<organism evidence="10 11">
    <name type="scientific">Volvox reticuliferus</name>
    <dbReference type="NCBI Taxonomy" id="1737510"/>
    <lineage>
        <taxon>Eukaryota</taxon>
        <taxon>Viridiplantae</taxon>
        <taxon>Chlorophyta</taxon>
        <taxon>core chlorophytes</taxon>
        <taxon>Chlorophyceae</taxon>
        <taxon>CS clade</taxon>
        <taxon>Chlamydomonadales</taxon>
        <taxon>Volvocaceae</taxon>
        <taxon>Volvox</taxon>
    </lineage>
</organism>
<dbReference type="InterPro" id="IPR013083">
    <property type="entry name" value="Znf_RING/FYVE/PHD"/>
</dbReference>
<evidence type="ECO:0000256" key="3">
    <source>
        <dbReference type="ARBA" id="ARBA00022771"/>
    </source>
</evidence>
<dbReference type="SUPFAM" id="SSF57850">
    <property type="entry name" value="RING/U-box"/>
    <property type="match status" value="1"/>
</dbReference>
<dbReference type="InterPro" id="IPR036770">
    <property type="entry name" value="Ankyrin_rpt-contain_sf"/>
</dbReference>
<dbReference type="GO" id="GO:0005634">
    <property type="term" value="C:nucleus"/>
    <property type="evidence" value="ECO:0007669"/>
    <property type="project" value="TreeGrafter"/>
</dbReference>
<gene>
    <name evidence="10" type="ORF">Vretimale_16855</name>
</gene>
<dbReference type="PANTHER" id="PTHR24193:SF121">
    <property type="entry name" value="ADA2A-CONTAINING COMPLEX COMPONENT 3, ISOFORM D"/>
    <property type="match status" value="1"/>
</dbReference>
<comment type="caution">
    <text evidence="10">The sequence shown here is derived from an EMBL/GenBank/DDBJ whole genome shotgun (WGS) entry which is preliminary data.</text>
</comment>
<dbReference type="AlphaFoldDB" id="A0A8J4GTY9"/>
<dbReference type="SMART" id="SM00248">
    <property type="entry name" value="ANK"/>
    <property type="match status" value="5"/>
</dbReference>
<dbReference type="InterPro" id="IPR050663">
    <property type="entry name" value="Ankyrin-SOCS_Box"/>
</dbReference>
<accession>A0A8J4GTY9</accession>
<name>A0A8J4GTY9_9CHLO</name>
<feature type="domain" description="RING-type" evidence="9">
    <location>
        <begin position="463"/>
        <end position="509"/>
    </location>
</feature>
<evidence type="ECO:0000256" key="2">
    <source>
        <dbReference type="ARBA" id="ARBA00022737"/>
    </source>
</evidence>
<protein>
    <recommendedName>
        <fullName evidence="9">RING-type domain-containing protein</fullName>
    </recommendedName>
</protein>
<dbReference type="Gene3D" id="1.25.40.20">
    <property type="entry name" value="Ankyrin repeat-containing domain"/>
    <property type="match status" value="2"/>
</dbReference>
<keyword evidence="2" id="KW-0677">Repeat</keyword>
<feature type="compositionally biased region" description="Low complexity" evidence="8">
    <location>
        <begin position="392"/>
        <end position="404"/>
    </location>
</feature>
<evidence type="ECO:0000256" key="5">
    <source>
        <dbReference type="ARBA" id="ARBA00023043"/>
    </source>
</evidence>
<dbReference type="Pfam" id="PF00023">
    <property type="entry name" value="Ank"/>
    <property type="match status" value="1"/>
</dbReference>
<dbReference type="Proteomes" id="UP000722791">
    <property type="component" value="Unassembled WGS sequence"/>
</dbReference>
<keyword evidence="5 6" id="KW-0040">ANK repeat</keyword>
<dbReference type="InterPro" id="IPR001841">
    <property type="entry name" value="Znf_RING"/>
</dbReference>
<dbReference type="EMBL" id="BNCQ01000051">
    <property type="protein sequence ID" value="GIM13800.1"/>
    <property type="molecule type" value="Genomic_DNA"/>
</dbReference>
<dbReference type="GO" id="GO:0000976">
    <property type="term" value="F:transcription cis-regulatory region binding"/>
    <property type="evidence" value="ECO:0007669"/>
    <property type="project" value="TreeGrafter"/>
</dbReference>
<dbReference type="GO" id="GO:0045944">
    <property type="term" value="P:positive regulation of transcription by RNA polymerase II"/>
    <property type="evidence" value="ECO:0007669"/>
    <property type="project" value="TreeGrafter"/>
</dbReference>
<evidence type="ECO:0000256" key="1">
    <source>
        <dbReference type="ARBA" id="ARBA00022723"/>
    </source>
</evidence>
<dbReference type="Gene3D" id="3.30.40.10">
    <property type="entry name" value="Zinc/RING finger domain, C3HC4 (zinc finger)"/>
    <property type="match status" value="1"/>
</dbReference>
<evidence type="ECO:0000313" key="10">
    <source>
        <dbReference type="EMBL" id="GIM13800.1"/>
    </source>
</evidence>
<dbReference type="PANTHER" id="PTHR24193">
    <property type="entry name" value="ANKYRIN REPEAT PROTEIN"/>
    <property type="match status" value="1"/>
</dbReference>
<feature type="repeat" description="ANK" evidence="6">
    <location>
        <begin position="112"/>
        <end position="144"/>
    </location>
</feature>
<dbReference type="PROSITE" id="PS00518">
    <property type="entry name" value="ZF_RING_1"/>
    <property type="match status" value="1"/>
</dbReference>
<evidence type="ECO:0000256" key="7">
    <source>
        <dbReference type="PROSITE-ProRule" id="PRU00175"/>
    </source>
</evidence>
<sequence>MGCGPSSLAVVELNRTLKAGDGSHMLQDKLQSSPWLLSAATPVLSGTADTPLHTACERKQLEVVQQMLSFLSSATLPVVREALGPYCSRKGRALPISVCEGVSIAVDMVNCKGQTPLMCACAADSPELVKLLLVQGADPWVGDRCGSRTALHYAAMSGSTACIEALMQNIPVRNMARHGIRYINVRSICGLTALHYAVFFDHPSAVEELLSHDPHLNAATISHSYDVLVTCDALSTPMHFAAVRGNAEVVRMMLRQYAQSSSSTANSRSREPRLRVNHGGQLPWQIAATYHPANRDLVALLHPGAPLEQVLGLEGVGERGAGAAYPRLRATPAGLATIAAAALRTRLLSDLQLLKKCRGGGGRGEGGRKVWDRSNLHVPVGEEEDEEEDEAAGAAASSASASSPSPSPSPSSSRPLSQELRPQGAWARAAPGPGCSDSGAGSMDPEGGAGEERVAEGEEGSLCGVCFSEREAVAPAGCGHGVCGQCAERMCHQALGGNRPRPLLCPFCRREVRGFVEVMGLTKGR</sequence>
<evidence type="ECO:0000313" key="11">
    <source>
        <dbReference type="Proteomes" id="UP000722791"/>
    </source>
</evidence>
<feature type="repeat" description="ANK" evidence="6">
    <location>
        <begin position="189"/>
        <end position="221"/>
    </location>
</feature>
<proteinExistence type="predicted"/>
<dbReference type="SUPFAM" id="SSF48403">
    <property type="entry name" value="Ankyrin repeat"/>
    <property type="match status" value="1"/>
</dbReference>
<dbReference type="PROSITE" id="PS50089">
    <property type="entry name" value="ZF_RING_2"/>
    <property type="match status" value="1"/>
</dbReference>
<dbReference type="PROSITE" id="PS50088">
    <property type="entry name" value="ANK_REPEAT"/>
    <property type="match status" value="3"/>
</dbReference>
<reference evidence="10" key="1">
    <citation type="journal article" date="2021" name="Proc. Natl. Acad. Sci. U.S.A.">
        <title>Three genomes in the algal genus Volvox reveal the fate of a haploid sex-determining region after a transition to homothallism.</title>
        <authorList>
            <person name="Yamamoto K."/>
            <person name="Hamaji T."/>
            <person name="Kawai-Toyooka H."/>
            <person name="Matsuzaki R."/>
            <person name="Takahashi F."/>
            <person name="Nishimura Y."/>
            <person name="Kawachi M."/>
            <person name="Noguchi H."/>
            <person name="Minakuchi Y."/>
            <person name="Umen J.G."/>
            <person name="Toyoda A."/>
            <person name="Nozaki H."/>
        </authorList>
    </citation>
    <scope>NUCLEOTIDE SEQUENCE</scope>
    <source>
        <strain evidence="10">NIES-3785</strain>
    </source>
</reference>
<evidence type="ECO:0000259" key="9">
    <source>
        <dbReference type="PROSITE" id="PS50089"/>
    </source>
</evidence>